<reference evidence="2 3" key="1">
    <citation type="submission" date="2016-10" db="EMBL/GenBank/DDBJ databases">
        <authorList>
            <person name="Cai Z."/>
        </authorList>
    </citation>
    <scope>NUCLEOTIDE SEQUENCE [LARGE SCALE GENOMIC DNA]</scope>
</reference>
<feature type="region of interest" description="Disordered" evidence="1">
    <location>
        <begin position="47"/>
        <end position="82"/>
    </location>
</feature>
<feature type="compositionally biased region" description="Low complexity" evidence="1">
    <location>
        <begin position="47"/>
        <end position="67"/>
    </location>
</feature>
<protein>
    <submittedName>
        <fullName evidence="2">Uncharacterized protein</fullName>
    </submittedName>
</protein>
<organism evidence="2 3">
    <name type="scientific">Tetradesmus obliquus</name>
    <name type="common">Green alga</name>
    <name type="synonym">Acutodesmus obliquus</name>
    <dbReference type="NCBI Taxonomy" id="3088"/>
    <lineage>
        <taxon>Eukaryota</taxon>
        <taxon>Viridiplantae</taxon>
        <taxon>Chlorophyta</taxon>
        <taxon>core chlorophytes</taxon>
        <taxon>Chlorophyceae</taxon>
        <taxon>CS clade</taxon>
        <taxon>Sphaeropleales</taxon>
        <taxon>Scenedesmaceae</taxon>
        <taxon>Tetradesmus</taxon>
    </lineage>
</organism>
<gene>
    <name evidence="2" type="ORF">BQ4739_LOCUS9421</name>
</gene>
<name>A0A383VW29_TETOB</name>
<sequence length="142" mass="14406">MAGCTSATAACGVLAGLPSLLQGRTQHLSTYSSCLQQALTAAVAFNSSSSGRTFTSSSSSSSSASAADALPPELTQASEGPAALYTDGIKSGAYRPDPLQQVTVQKLQVLYDDLRAANPKAHKPSGLTLVDSVGVADSTPSW</sequence>
<accession>A0A383VW29</accession>
<evidence type="ECO:0000313" key="3">
    <source>
        <dbReference type="Proteomes" id="UP000256970"/>
    </source>
</evidence>
<dbReference type="AlphaFoldDB" id="A0A383VW29"/>
<proteinExistence type="predicted"/>
<dbReference type="EMBL" id="FNXT01000905">
    <property type="protein sequence ID" value="SZX69120.1"/>
    <property type="molecule type" value="Genomic_DNA"/>
</dbReference>
<evidence type="ECO:0000313" key="2">
    <source>
        <dbReference type="EMBL" id="SZX69120.1"/>
    </source>
</evidence>
<keyword evidence="3" id="KW-1185">Reference proteome</keyword>
<dbReference type="Proteomes" id="UP000256970">
    <property type="component" value="Unassembled WGS sequence"/>
</dbReference>
<evidence type="ECO:0000256" key="1">
    <source>
        <dbReference type="SAM" id="MobiDB-lite"/>
    </source>
</evidence>